<accession>A0A1D2NK02</accession>
<name>A0A1D2NK02_ORCCI</name>
<dbReference type="SUPFAM" id="SSF46689">
    <property type="entry name" value="Homeodomain-like"/>
    <property type="match status" value="1"/>
</dbReference>
<evidence type="ECO:0000256" key="1">
    <source>
        <dbReference type="ARBA" id="ARBA00004123"/>
    </source>
</evidence>
<protein>
    <submittedName>
        <fullName evidence="11">Homeobox protein XENK-2</fullName>
    </submittedName>
</protein>
<reference evidence="11 12" key="1">
    <citation type="journal article" date="2016" name="Genome Biol. Evol.">
        <title>Gene Family Evolution Reflects Adaptation to Soil Environmental Stressors in the Genome of the Collembolan Orchesella cincta.</title>
        <authorList>
            <person name="Faddeeva-Vakhrusheva A."/>
            <person name="Derks M.F."/>
            <person name="Anvar S.Y."/>
            <person name="Agamennone V."/>
            <person name="Suring W."/>
            <person name="Smit S."/>
            <person name="van Straalen N.M."/>
            <person name="Roelofs D."/>
        </authorList>
    </citation>
    <scope>NUCLEOTIDE SEQUENCE [LARGE SCALE GENOMIC DNA]</scope>
    <source>
        <tissue evidence="11">Mixed pool</tissue>
    </source>
</reference>
<keyword evidence="12" id="KW-1185">Reference proteome</keyword>
<dbReference type="PANTHER" id="PTHR24340">
    <property type="entry name" value="HOMEOBOX PROTEIN NKX"/>
    <property type="match status" value="1"/>
</dbReference>
<dbReference type="PROSITE" id="PS50071">
    <property type="entry name" value="HOMEOBOX_2"/>
    <property type="match status" value="1"/>
</dbReference>
<evidence type="ECO:0000256" key="9">
    <source>
        <dbReference type="SAM" id="MobiDB-lite"/>
    </source>
</evidence>
<evidence type="ECO:0000313" key="11">
    <source>
        <dbReference type="EMBL" id="ODN05608.1"/>
    </source>
</evidence>
<keyword evidence="5 7" id="KW-0371">Homeobox</keyword>
<evidence type="ECO:0000259" key="10">
    <source>
        <dbReference type="PROSITE" id="PS50071"/>
    </source>
</evidence>
<dbReference type="PRINTS" id="PR00024">
    <property type="entry name" value="HOMEOBOX"/>
</dbReference>
<dbReference type="InterPro" id="IPR020479">
    <property type="entry name" value="HD_metazoa"/>
</dbReference>
<dbReference type="EMBL" id="LJIJ01000020">
    <property type="protein sequence ID" value="ODN05608.1"/>
    <property type="molecule type" value="Genomic_DNA"/>
</dbReference>
<evidence type="ECO:0000256" key="4">
    <source>
        <dbReference type="ARBA" id="ARBA00023125"/>
    </source>
</evidence>
<dbReference type="InterPro" id="IPR009057">
    <property type="entry name" value="Homeodomain-like_sf"/>
</dbReference>
<comment type="caution">
    <text evidence="11">The sequence shown here is derived from an EMBL/GenBank/DDBJ whole genome shotgun (WGS) entry which is preliminary data.</text>
</comment>
<dbReference type="CDD" id="cd00086">
    <property type="entry name" value="homeodomain"/>
    <property type="match status" value="1"/>
</dbReference>
<gene>
    <name evidence="11" type="ORF">Ocin01_01085</name>
</gene>
<feature type="domain" description="Homeobox" evidence="10">
    <location>
        <begin position="385"/>
        <end position="444"/>
    </location>
</feature>
<dbReference type="GO" id="GO:0000978">
    <property type="term" value="F:RNA polymerase II cis-regulatory region sequence-specific DNA binding"/>
    <property type="evidence" value="ECO:0007669"/>
    <property type="project" value="TreeGrafter"/>
</dbReference>
<evidence type="ECO:0000256" key="6">
    <source>
        <dbReference type="ARBA" id="ARBA00023242"/>
    </source>
</evidence>
<dbReference type="PROSITE" id="PS00027">
    <property type="entry name" value="HOMEOBOX_1"/>
    <property type="match status" value="1"/>
</dbReference>
<dbReference type="PANTHER" id="PTHR24340:SF82">
    <property type="entry name" value="HOMEOBOX PROTEIN VND"/>
    <property type="match status" value="1"/>
</dbReference>
<organism evidence="11 12">
    <name type="scientific">Orchesella cincta</name>
    <name type="common">Springtail</name>
    <name type="synonym">Podura cincta</name>
    <dbReference type="NCBI Taxonomy" id="48709"/>
    <lineage>
        <taxon>Eukaryota</taxon>
        <taxon>Metazoa</taxon>
        <taxon>Ecdysozoa</taxon>
        <taxon>Arthropoda</taxon>
        <taxon>Hexapoda</taxon>
        <taxon>Collembola</taxon>
        <taxon>Entomobryomorpha</taxon>
        <taxon>Entomobryoidea</taxon>
        <taxon>Orchesellidae</taxon>
        <taxon>Orchesellinae</taxon>
        <taxon>Orchesella</taxon>
    </lineage>
</organism>
<dbReference type="AlphaFoldDB" id="A0A1D2NK02"/>
<evidence type="ECO:0000256" key="8">
    <source>
        <dbReference type="RuleBase" id="RU000682"/>
    </source>
</evidence>
<keyword evidence="4 7" id="KW-0238">DNA-binding</keyword>
<dbReference type="Pfam" id="PF00046">
    <property type="entry name" value="Homeodomain"/>
    <property type="match status" value="1"/>
</dbReference>
<dbReference type="GO" id="GO:0005634">
    <property type="term" value="C:nucleus"/>
    <property type="evidence" value="ECO:0007669"/>
    <property type="project" value="UniProtKB-SubCell"/>
</dbReference>
<dbReference type="SMART" id="SM00389">
    <property type="entry name" value="HOX"/>
    <property type="match status" value="1"/>
</dbReference>
<comment type="subcellular location">
    <subcellularLocation>
        <location evidence="1 7 8">Nucleus</location>
    </subcellularLocation>
</comment>
<dbReference type="FunFam" id="1.10.10.60:FF:000101">
    <property type="entry name" value="NK2 homeobox 8"/>
    <property type="match status" value="1"/>
</dbReference>
<dbReference type="InterPro" id="IPR017970">
    <property type="entry name" value="Homeobox_CS"/>
</dbReference>
<feature type="region of interest" description="Disordered" evidence="9">
    <location>
        <begin position="112"/>
        <end position="131"/>
    </location>
</feature>
<sequence>MIFDSSTKSVQRRYHPYQLKYSPNPKTIPMKSEEPKMASASFHGTEDWPLAYSPSGPLYGPYASGTSHSSILPIDEFQNSYWSSSMALVDNYEITEDEMHIPSRISDLKPHPSYAYGSSNGRPTSGGGFSMRDILDLPMTDSISGGAGPGGNPGKVSSSGIPSSAYRLPGFHHYSPHFSPFHPTSTNYYQYGEIMEPSWSVAHAFINHPGSTPNSPTSERRFDDLSHDGYSPLENGKTPESPYMNMSITELSNDGVAHPRDTVLSKRIDVVAADSSTAELINPMLLSGTAPSTMLQNSKHHHQEERASVIVKDEQVVNNPNNTGALLHDSRIAHFEHRNHGGSVLVRSASTSRFELGRQDSMASTTSSLGGGTMSEEDENDKRSMRKRKRRILFTKAQTNELERKFRQQRYLSAPEREQLASLINLTPTQVKIWFQNHRYKTKV</sequence>
<evidence type="ECO:0000256" key="3">
    <source>
        <dbReference type="ARBA" id="ARBA00022473"/>
    </source>
</evidence>
<keyword evidence="3" id="KW-0217">Developmental protein</keyword>
<evidence type="ECO:0000256" key="2">
    <source>
        <dbReference type="ARBA" id="ARBA00005661"/>
    </source>
</evidence>
<comment type="similarity">
    <text evidence="2">Belongs to the NK-2 homeobox family.</text>
</comment>
<dbReference type="Proteomes" id="UP000094527">
    <property type="component" value="Unassembled WGS sequence"/>
</dbReference>
<dbReference type="InterPro" id="IPR050394">
    <property type="entry name" value="Homeobox_NK-like"/>
</dbReference>
<evidence type="ECO:0000313" key="12">
    <source>
        <dbReference type="Proteomes" id="UP000094527"/>
    </source>
</evidence>
<keyword evidence="6 7" id="KW-0539">Nucleus</keyword>
<dbReference type="OrthoDB" id="6159439at2759"/>
<proteinExistence type="inferred from homology"/>
<dbReference type="Gene3D" id="1.10.10.60">
    <property type="entry name" value="Homeodomain-like"/>
    <property type="match status" value="1"/>
</dbReference>
<evidence type="ECO:0000256" key="7">
    <source>
        <dbReference type="PROSITE-ProRule" id="PRU00108"/>
    </source>
</evidence>
<feature type="region of interest" description="Disordered" evidence="9">
    <location>
        <begin position="357"/>
        <end position="391"/>
    </location>
</feature>
<dbReference type="GO" id="GO:0000981">
    <property type="term" value="F:DNA-binding transcription factor activity, RNA polymerase II-specific"/>
    <property type="evidence" value="ECO:0007669"/>
    <property type="project" value="InterPro"/>
</dbReference>
<feature type="region of interest" description="Disordered" evidence="9">
    <location>
        <begin position="140"/>
        <end position="161"/>
    </location>
</feature>
<dbReference type="STRING" id="48709.A0A1D2NK02"/>
<dbReference type="GO" id="GO:0030154">
    <property type="term" value="P:cell differentiation"/>
    <property type="evidence" value="ECO:0007669"/>
    <property type="project" value="TreeGrafter"/>
</dbReference>
<dbReference type="InterPro" id="IPR001356">
    <property type="entry name" value="HD"/>
</dbReference>
<evidence type="ECO:0000256" key="5">
    <source>
        <dbReference type="ARBA" id="ARBA00023155"/>
    </source>
</evidence>